<comment type="caution">
    <text evidence="3">The sequence shown here is derived from an EMBL/GenBank/DDBJ whole genome shotgun (WGS) entry which is preliminary data.</text>
</comment>
<dbReference type="Pfam" id="PF13561">
    <property type="entry name" value="adh_short_C2"/>
    <property type="match status" value="1"/>
</dbReference>
<sequence length="108" mass="11408">MATKLFATRLGEHGIGVFEIRPGVIRTSMTAVAAADYEKRIAEGLSPMPRWGEGQDVGRAVAALASGAFGFSTGDAIHVDGGLHIQRLCDEIDSPNVPQRFRGAVASK</sequence>
<dbReference type="InterPro" id="IPR002347">
    <property type="entry name" value="SDR_fam"/>
</dbReference>
<dbReference type="EMBL" id="BAABGJ010000009">
    <property type="protein sequence ID" value="GAA4334499.1"/>
    <property type="molecule type" value="Genomic_DNA"/>
</dbReference>
<reference evidence="4" key="1">
    <citation type="journal article" date="2019" name="Int. J. Syst. Evol. Microbiol.">
        <title>The Global Catalogue of Microorganisms (GCM) 10K type strain sequencing project: providing services to taxonomists for standard genome sequencing and annotation.</title>
        <authorList>
            <consortium name="The Broad Institute Genomics Platform"/>
            <consortium name="The Broad Institute Genome Sequencing Center for Infectious Disease"/>
            <person name="Wu L."/>
            <person name="Ma J."/>
        </authorList>
    </citation>
    <scope>NUCLEOTIDE SEQUENCE [LARGE SCALE GENOMIC DNA]</scope>
    <source>
        <strain evidence="4">JCM 17804</strain>
    </source>
</reference>
<dbReference type="Proteomes" id="UP001500975">
    <property type="component" value="Unassembled WGS sequence"/>
</dbReference>
<gene>
    <name evidence="3" type="ORF">GCM10023165_10370</name>
</gene>
<organism evidence="3 4">
    <name type="scientific">Variovorax defluvii</name>
    <dbReference type="NCBI Taxonomy" id="913761"/>
    <lineage>
        <taxon>Bacteria</taxon>
        <taxon>Pseudomonadati</taxon>
        <taxon>Pseudomonadota</taxon>
        <taxon>Betaproteobacteria</taxon>
        <taxon>Burkholderiales</taxon>
        <taxon>Comamonadaceae</taxon>
        <taxon>Variovorax</taxon>
    </lineage>
</organism>
<name>A0ABP8H534_9BURK</name>
<evidence type="ECO:0000256" key="1">
    <source>
        <dbReference type="ARBA" id="ARBA00006484"/>
    </source>
</evidence>
<keyword evidence="2" id="KW-0560">Oxidoreductase</keyword>
<evidence type="ECO:0000313" key="4">
    <source>
        <dbReference type="Proteomes" id="UP001500975"/>
    </source>
</evidence>
<dbReference type="PRINTS" id="PR00081">
    <property type="entry name" value="GDHRDH"/>
</dbReference>
<evidence type="ECO:0000313" key="3">
    <source>
        <dbReference type="EMBL" id="GAA4334499.1"/>
    </source>
</evidence>
<dbReference type="RefSeq" id="WP_345536350.1">
    <property type="nucleotide sequence ID" value="NZ_BAABGJ010000009.1"/>
</dbReference>
<dbReference type="SUPFAM" id="SSF51735">
    <property type="entry name" value="NAD(P)-binding Rossmann-fold domains"/>
    <property type="match status" value="1"/>
</dbReference>
<dbReference type="InterPro" id="IPR036291">
    <property type="entry name" value="NAD(P)-bd_dom_sf"/>
</dbReference>
<accession>A0ABP8H534</accession>
<proteinExistence type="inferred from homology"/>
<evidence type="ECO:0000256" key="2">
    <source>
        <dbReference type="ARBA" id="ARBA00023002"/>
    </source>
</evidence>
<dbReference type="Gene3D" id="3.40.50.720">
    <property type="entry name" value="NAD(P)-binding Rossmann-like Domain"/>
    <property type="match status" value="1"/>
</dbReference>
<evidence type="ECO:0008006" key="5">
    <source>
        <dbReference type="Google" id="ProtNLM"/>
    </source>
</evidence>
<dbReference type="PANTHER" id="PTHR24321:SF8">
    <property type="entry name" value="ESTRADIOL 17-BETA-DEHYDROGENASE 8-RELATED"/>
    <property type="match status" value="1"/>
</dbReference>
<dbReference type="PANTHER" id="PTHR24321">
    <property type="entry name" value="DEHYDROGENASES, SHORT CHAIN"/>
    <property type="match status" value="1"/>
</dbReference>
<comment type="similarity">
    <text evidence="1">Belongs to the short-chain dehydrogenases/reductases (SDR) family.</text>
</comment>
<protein>
    <recommendedName>
        <fullName evidence="5">Enoyl-ACP reductase-like protein</fullName>
    </recommendedName>
</protein>
<keyword evidence="4" id="KW-1185">Reference proteome</keyword>